<reference evidence="10 11" key="1">
    <citation type="submission" date="2018-03" db="EMBL/GenBank/DDBJ databases">
        <title>Genomic Encyclopedia of Archaeal and Bacterial Type Strains, Phase II (KMG-II): from individual species to whole genera.</title>
        <authorList>
            <person name="Goeker M."/>
        </authorList>
    </citation>
    <scope>NUCLEOTIDE SEQUENCE [LARGE SCALE GENOMIC DNA]</scope>
    <source>
        <strain evidence="10 11">DSM 27267</strain>
    </source>
</reference>
<dbReference type="PANTHER" id="PTHR11827">
    <property type="entry name" value="SOLUTE CARRIER FAMILY 12, CATION COTRANSPORTERS"/>
    <property type="match status" value="1"/>
</dbReference>
<dbReference type="OrthoDB" id="3181223at2"/>
<evidence type="ECO:0000256" key="1">
    <source>
        <dbReference type="ARBA" id="ARBA00004141"/>
    </source>
</evidence>
<dbReference type="InterPro" id="IPR004842">
    <property type="entry name" value="SLC12A_fam"/>
</dbReference>
<organism evidence="10 11">
    <name type="scientific">Prolixibacter denitrificans</name>
    <dbReference type="NCBI Taxonomy" id="1541063"/>
    <lineage>
        <taxon>Bacteria</taxon>
        <taxon>Pseudomonadati</taxon>
        <taxon>Bacteroidota</taxon>
        <taxon>Bacteroidia</taxon>
        <taxon>Marinilabiliales</taxon>
        <taxon>Prolixibacteraceae</taxon>
        <taxon>Prolixibacter</taxon>
    </lineage>
</organism>
<feature type="transmembrane region" description="Helical" evidence="7">
    <location>
        <begin position="132"/>
        <end position="152"/>
    </location>
</feature>
<feature type="domain" description="Amino acid permease/ SLC12A" evidence="8">
    <location>
        <begin position="17"/>
        <end position="428"/>
    </location>
</feature>
<feature type="transmembrane region" description="Helical" evidence="7">
    <location>
        <begin position="199"/>
        <end position="222"/>
    </location>
</feature>
<evidence type="ECO:0000256" key="7">
    <source>
        <dbReference type="SAM" id="Phobius"/>
    </source>
</evidence>
<evidence type="ECO:0000313" key="11">
    <source>
        <dbReference type="Proteomes" id="UP000240621"/>
    </source>
</evidence>
<feature type="transmembrane region" description="Helical" evidence="7">
    <location>
        <begin position="42"/>
        <end position="65"/>
    </location>
</feature>
<keyword evidence="3" id="KW-0813">Transport</keyword>
<feature type="transmembrane region" description="Helical" evidence="7">
    <location>
        <begin position="274"/>
        <end position="298"/>
    </location>
</feature>
<comment type="subcellular location">
    <subcellularLocation>
        <location evidence="1">Membrane</location>
        <topology evidence="1">Multi-pass membrane protein</topology>
    </subcellularLocation>
</comment>
<dbReference type="RefSeq" id="WP_106540349.1">
    <property type="nucleotide sequence ID" value="NZ_BLAU01000001.1"/>
</dbReference>
<reference evidence="9 12" key="2">
    <citation type="submission" date="2019-10" db="EMBL/GenBank/DDBJ databases">
        <title>Prolixibacter strains distinguished by the presence of nitrate reductase genes were adept at nitrate-dependent anaerobic corrosion of metallic iron and carbon steel.</title>
        <authorList>
            <person name="Iino T."/>
            <person name="Shono N."/>
            <person name="Ito K."/>
            <person name="Nakamura R."/>
            <person name="Sueoka K."/>
            <person name="Harayama S."/>
            <person name="Ohkuma M."/>
        </authorList>
    </citation>
    <scope>NUCLEOTIDE SEQUENCE [LARGE SCALE GENOMIC DNA]</scope>
    <source>
        <strain evidence="9 12">MIC1-1</strain>
    </source>
</reference>
<dbReference type="FunFam" id="1.20.1740.10:FF:000013">
    <property type="entry name" value="Solute carrier family 12 member"/>
    <property type="match status" value="1"/>
</dbReference>
<evidence type="ECO:0000313" key="12">
    <source>
        <dbReference type="Proteomes" id="UP000396862"/>
    </source>
</evidence>
<dbReference type="InterPro" id="IPR004841">
    <property type="entry name" value="AA-permease/SLC12A_dom"/>
</dbReference>
<protein>
    <submittedName>
        <fullName evidence="10">Amino acid transporter</fullName>
    </submittedName>
    <submittedName>
        <fullName evidence="9">Na-K-Cl cotransporter</fullName>
    </submittedName>
</protein>
<dbReference type="Proteomes" id="UP000240621">
    <property type="component" value="Unassembled WGS sequence"/>
</dbReference>
<comment type="caution">
    <text evidence="10">The sequence shown here is derived from an EMBL/GenBank/DDBJ whole genome shotgun (WGS) entry which is preliminary data.</text>
</comment>
<evidence type="ECO:0000313" key="10">
    <source>
        <dbReference type="EMBL" id="PSK85293.1"/>
    </source>
</evidence>
<dbReference type="EMBL" id="BLAU01000001">
    <property type="protein sequence ID" value="GET19915.1"/>
    <property type="molecule type" value="Genomic_DNA"/>
</dbReference>
<dbReference type="Gene3D" id="1.20.1740.10">
    <property type="entry name" value="Amino acid/polyamine transporter I"/>
    <property type="match status" value="1"/>
</dbReference>
<evidence type="ECO:0000256" key="2">
    <source>
        <dbReference type="ARBA" id="ARBA00010593"/>
    </source>
</evidence>
<comment type="similarity">
    <text evidence="2">Belongs to the SLC12A transporter family.</text>
</comment>
<evidence type="ECO:0000313" key="9">
    <source>
        <dbReference type="EMBL" id="GET19915.1"/>
    </source>
</evidence>
<feature type="transmembrane region" description="Helical" evidence="7">
    <location>
        <begin position="410"/>
        <end position="427"/>
    </location>
</feature>
<name>A0A2P8CK18_9BACT</name>
<feature type="transmembrane region" description="Helical" evidence="7">
    <location>
        <begin position="86"/>
        <end position="112"/>
    </location>
</feature>
<gene>
    <name evidence="10" type="ORF">CLV93_101246</name>
    <name evidence="9" type="ORF">JCM18694_01610</name>
</gene>
<feature type="transmembrane region" description="Helical" evidence="7">
    <location>
        <begin position="234"/>
        <end position="254"/>
    </location>
</feature>
<dbReference type="Proteomes" id="UP000396862">
    <property type="component" value="Unassembled WGS sequence"/>
</dbReference>
<dbReference type="AlphaFoldDB" id="A0A2P8CK18"/>
<feature type="transmembrane region" description="Helical" evidence="7">
    <location>
        <begin position="330"/>
        <end position="347"/>
    </location>
</feature>
<proteinExistence type="inferred from homology"/>
<dbReference type="GO" id="GO:0015377">
    <property type="term" value="F:chloride:monoatomic cation symporter activity"/>
    <property type="evidence" value="ECO:0007669"/>
    <property type="project" value="InterPro"/>
</dbReference>
<keyword evidence="12" id="KW-1185">Reference proteome</keyword>
<feature type="transmembrane region" description="Helical" evidence="7">
    <location>
        <begin position="353"/>
        <end position="374"/>
    </location>
</feature>
<evidence type="ECO:0000256" key="3">
    <source>
        <dbReference type="ARBA" id="ARBA00022448"/>
    </source>
</evidence>
<feature type="transmembrane region" description="Helical" evidence="7">
    <location>
        <begin position="12"/>
        <end position="36"/>
    </location>
</feature>
<keyword evidence="5 7" id="KW-1133">Transmembrane helix</keyword>
<feature type="transmembrane region" description="Helical" evidence="7">
    <location>
        <begin position="386"/>
        <end position="404"/>
    </location>
</feature>
<feature type="transmembrane region" description="Helical" evidence="7">
    <location>
        <begin position="161"/>
        <end position="179"/>
    </location>
</feature>
<dbReference type="Pfam" id="PF00324">
    <property type="entry name" value="AA_permease"/>
    <property type="match status" value="1"/>
</dbReference>
<accession>A0A2P8CK18</accession>
<dbReference type="EMBL" id="PYGC01000001">
    <property type="protein sequence ID" value="PSK85293.1"/>
    <property type="molecule type" value="Genomic_DNA"/>
</dbReference>
<dbReference type="PANTHER" id="PTHR11827:SF72">
    <property type="entry name" value="GH08340P"/>
    <property type="match status" value="1"/>
</dbReference>
<evidence type="ECO:0000256" key="4">
    <source>
        <dbReference type="ARBA" id="ARBA00022692"/>
    </source>
</evidence>
<sequence>MSNGLVNPKASFGTMPVFLTALSTILGAILFLRFGWAVGQVGFYGVIGIIIIGHLVTIPTAMAVAEIATNQRVQGGGAYFIISRSFGLNIGAAVGLALYLSQAISVAFYVIAFGEAFEPVFDWIRVNYGIVLADRRIITVPLMLILSVLMLVRGANMGVKALYWVVAILVTSLGFFFFGDSPIKPEVINLSSRIPNGNSFFYVFTIIFPAFTGLAAGLGLSGDLKHPETSIPRGTIWATLAGLIVYFLAAYKFAVSASPEDLVGDQLIMQRIAAWGPIIPIGLAAASLSSALGSIMIAPRTLQAIGADDIFPQFKLNQWLARGKKADNEPINASTITIIIAFVFVFVGDVNFVAQIISMFFMITYGAICLISLLEHFAADPAYRPTFRSHWSISLIGTLASFWVMFKMNMPYAAFSLLIMTLLYVFITKSKHERRGFNKLFRGVIFQLSRELQIFAQRADREDRELSWRPFAICISCDTFRRKSAFDFMRWISHRYGFGTYIHFIKGMLNRSTTAESKIALERLLKLAASFPNRVYLDTIISPSYTSAIAQVVQLSGISGRGNNLILFEFSRTDPHSITDAIQNYPMLESAGFDICILNTGYRGFGYKKEIHIWIKPEDYKNANLMILLGYITLGHPEWKRGFIKIFAIVPHAEMQEERNRLIRLIKQGRIPISQSNVEMIPLEEGEDRKEIISRFSVDADLTIIGFKTEKLKNGIELFDGYGDLGNILFVSSNQHKSIE</sequence>
<evidence type="ECO:0000256" key="6">
    <source>
        <dbReference type="ARBA" id="ARBA00023136"/>
    </source>
</evidence>
<evidence type="ECO:0000259" key="8">
    <source>
        <dbReference type="Pfam" id="PF00324"/>
    </source>
</evidence>
<keyword evidence="6 7" id="KW-0472">Membrane</keyword>
<dbReference type="GO" id="GO:0016020">
    <property type="term" value="C:membrane"/>
    <property type="evidence" value="ECO:0007669"/>
    <property type="project" value="UniProtKB-SubCell"/>
</dbReference>
<keyword evidence="4 7" id="KW-0812">Transmembrane</keyword>
<evidence type="ECO:0000256" key="5">
    <source>
        <dbReference type="ARBA" id="ARBA00022989"/>
    </source>
</evidence>